<sequence>MSYTPHEPHSPSIAVPAHRTHPQPASRRTHHYTMPPKPKPRGKAQPPTDTRKRQASNAAEQPVKRARCGTNPNKERGNNDDEEHEEDDETRNEEDEDGDEEELGPWPDVEEKAIAKVKKGPPKGRKKMAVP</sequence>
<evidence type="ECO:0000313" key="3">
    <source>
        <dbReference type="Proteomes" id="UP000053424"/>
    </source>
</evidence>
<evidence type="ECO:0000256" key="1">
    <source>
        <dbReference type="SAM" id="MobiDB-lite"/>
    </source>
</evidence>
<protein>
    <submittedName>
        <fullName evidence="2">Uncharacterized protein</fullName>
    </submittedName>
</protein>
<feature type="compositionally biased region" description="Acidic residues" evidence="1">
    <location>
        <begin position="80"/>
        <end position="103"/>
    </location>
</feature>
<feature type="region of interest" description="Disordered" evidence="1">
    <location>
        <begin position="1"/>
        <end position="131"/>
    </location>
</feature>
<name>A0A0C3BD54_HEBCY</name>
<dbReference type="EMBL" id="KN831861">
    <property type="protein sequence ID" value="KIM34745.1"/>
    <property type="molecule type" value="Genomic_DNA"/>
</dbReference>
<feature type="compositionally biased region" description="Basic residues" evidence="1">
    <location>
        <begin position="115"/>
        <end position="131"/>
    </location>
</feature>
<dbReference type="Proteomes" id="UP000053424">
    <property type="component" value="Unassembled WGS sequence"/>
</dbReference>
<proteinExistence type="predicted"/>
<dbReference type="HOGENOM" id="CLU_1932532_0_0_1"/>
<dbReference type="AlphaFoldDB" id="A0A0C3BD54"/>
<evidence type="ECO:0000313" key="2">
    <source>
        <dbReference type="EMBL" id="KIM34745.1"/>
    </source>
</evidence>
<feature type="non-terminal residue" evidence="2">
    <location>
        <position position="131"/>
    </location>
</feature>
<organism evidence="2 3">
    <name type="scientific">Hebeloma cylindrosporum</name>
    <dbReference type="NCBI Taxonomy" id="76867"/>
    <lineage>
        <taxon>Eukaryota</taxon>
        <taxon>Fungi</taxon>
        <taxon>Dikarya</taxon>
        <taxon>Basidiomycota</taxon>
        <taxon>Agaricomycotina</taxon>
        <taxon>Agaricomycetes</taxon>
        <taxon>Agaricomycetidae</taxon>
        <taxon>Agaricales</taxon>
        <taxon>Agaricineae</taxon>
        <taxon>Hymenogastraceae</taxon>
        <taxon>Hebeloma</taxon>
    </lineage>
</organism>
<reference evidence="2 3" key="1">
    <citation type="submission" date="2014-04" db="EMBL/GenBank/DDBJ databases">
        <authorList>
            <consortium name="DOE Joint Genome Institute"/>
            <person name="Kuo A."/>
            <person name="Gay G."/>
            <person name="Dore J."/>
            <person name="Kohler A."/>
            <person name="Nagy L.G."/>
            <person name="Floudas D."/>
            <person name="Copeland A."/>
            <person name="Barry K.W."/>
            <person name="Cichocki N."/>
            <person name="Veneault-Fourrey C."/>
            <person name="LaButti K."/>
            <person name="Lindquist E.A."/>
            <person name="Lipzen A."/>
            <person name="Lundell T."/>
            <person name="Morin E."/>
            <person name="Murat C."/>
            <person name="Sun H."/>
            <person name="Tunlid A."/>
            <person name="Henrissat B."/>
            <person name="Grigoriev I.V."/>
            <person name="Hibbett D.S."/>
            <person name="Martin F."/>
            <person name="Nordberg H.P."/>
            <person name="Cantor M.N."/>
            <person name="Hua S.X."/>
        </authorList>
    </citation>
    <scope>NUCLEOTIDE SEQUENCE [LARGE SCALE GENOMIC DNA]</scope>
    <source>
        <strain evidence="3">h7</strain>
    </source>
</reference>
<keyword evidence="3" id="KW-1185">Reference proteome</keyword>
<accession>A0A0C3BD54</accession>
<gene>
    <name evidence="2" type="ORF">M413DRAFT_33050</name>
</gene>
<reference evidence="3" key="2">
    <citation type="submission" date="2015-01" db="EMBL/GenBank/DDBJ databases">
        <title>Evolutionary Origins and Diversification of the Mycorrhizal Mutualists.</title>
        <authorList>
            <consortium name="DOE Joint Genome Institute"/>
            <consortium name="Mycorrhizal Genomics Consortium"/>
            <person name="Kohler A."/>
            <person name="Kuo A."/>
            <person name="Nagy L.G."/>
            <person name="Floudas D."/>
            <person name="Copeland A."/>
            <person name="Barry K.W."/>
            <person name="Cichocki N."/>
            <person name="Veneault-Fourrey C."/>
            <person name="LaButti K."/>
            <person name="Lindquist E.A."/>
            <person name="Lipzen A."/>
            <person name="Lundell T."/>
            <person name="Morin E."/>
            <person name="Murat C."/>
            <person name="Riley R."/>
            <person name="Ohm R."/>
            <person name="Sun H."/>
            <person name="Tunlid A."/>
            <person name="Henrissat B."/>
            <person name="Grigoriev I.V."/>
            <person name="Hibbett D.S."/>
            <person name="Martin F."/>
        </authorList>
    </citation>
    <scope>NUCLEOTIDE SEQUENCE [LARGE SCALE GENOMIC DNA]</scope>
    <source>
        <strain evidence="3">h7</strain>
    </source>
</reference>